<protein>
    <submittedName>
        <fullName evidence="2">Uncharacterized protein</fullName>
    </submittedName>
</protein>
<comment type="caution">
    <text evidence="2">The sequence shown here is derived from an EMBL/GenBank/DDBJ whole genome shotgun (WGS) entry which is preliminary data.</text>
</comment>
<feature type="region of interest" description="Disordered" evidence="1">
    <location>
        <begin position="1"/>
        <end position="66"/>
    </location>
</feature>
<evidence type="ECO:0000256" key="1">
    <source>
        <dbReference type="SAM" id="MobiDB-lite"/>
    </source>
</evidence>
<name>A0A370TL27_9HELO</name>
<dbReference type="EMBL" id="NPIC01000005">
    <property type="protein sequence ID" value="RDL36215.1"/>
    <property type="molecule type" value="Genomic_DNA"/>
</dbReference>
<evidence type="ECO:0000313" key="2">
    <source>
        <dbReference type="EMBL" id="RDL36215.1"/>
    </source>
</evidence>
<reference evidence="2 3" key="1">
    <citation type="journal article" date="2018" name="IMA Fungus">
        <title>IMA Genome-F 9: Draft genome sequence of Annulohypoxylon stygium, Aspergillus mulundensis, Berkeleyomyces basicola (syn. Thielaviopsis basicola), Ceratocystis smalleyi, two Cercospora beticola strains, Coleophoma cylindrospora, Fusarium fracticaudum, Phialophora cf. hyalina, and Morchella septimelata.</title>
        <authorList>
            <person name="Wingfield B.D."/>
            <person name="Bills G.F."/>
            <person name="Dong Y."/>
            <person name="Huang W."/>
            <person name="Nel W.J."/>
            <person name="Swalarsk-Parry B.S."/>
            <person name="Vaghefi N."/>
            <person name="Wilken P.M."/>
            <person name="An Z."/>
            <person name="de Beer Z.W."/>
            <person name="De Vos L."/>
            <person name="Chen L."/>
            <person name="Duong T.A."/>
            <person name="Gao Y."/>
            <person name="Hammerbacher A."/>
            <person name="Kikkert J.R."/>
            <person name="Li Y."/>
            <person name="Li H."/>
            <person name="Li K."/>
            <person name="Li Q."/>
            <person name="Liu X."/>
            <person name="Ma X."/>
            <person name="Naidoo K."/>
            <person name="Pethybridge S.J."/>
            <person name="Sun J."/>
            <person name="Steenkamp E.T."/>
            <person name="van der Nest M.A."/>
            <person name="van Wyk S."/>
            <person name="Wingfield M.J."/>
            <person name="Xiong C."/>
            <person name="Yue Q."/>
            <person name="Zhang X."/>
        </authorList>
    </citation>
    <scope>NUCLEOTIDE SEQUENCE [LARGE SCALE GENOMIC DNA]</scope>
    <source>
        <strain evidence="2 3">BP 5553</strain>
    </source>
</reference>
<sequence>MAGQKPAPRPKGTNVGFGKENVKPGRPTTEESAQARKDRLARRVATRDMARKKQQQPAPAAAPSKVVMLSREEIIARTTAVFDVAMEEARKRGPPANRPSGISPSVAMAALEEIERERASEESGDDSDVLSKEDKIARTRSVSDAAMEKPTAPAATQPKEFGPDIIRAAIGKKANELSAEEINALTKAMFDAATEKAWKMAPTANRPPGTSPDVAMAALEEIERELTWSDSEDDS</sequence>
<evidence type="ECO:0000313" key="3">
    <source>
        <dbReference type="Proteomes" id="UP000254866"/>
    </source>
</evidence>
<organism evidence="2 3">
    <name type="scientific">Venustampulla echinocandica</name>
    <dbReference type="NCBI Taxonomy" id="2656787"/>
    <lineage>
        <taxon>Eukaryota</taxon>
        <taxon>Fungi</taxon>
        <taxon>Dikarya</taxon>
        <taxon>Ascomycota</taxon>
        <taxon>Pezizomycotina</taxon>
        <taxon>Leotiomycetes</taxon>
        <taxon>Helotiales</taxon>
        <taxon>Pleuroascaceae</taxon>
        <taxon>Venustampulla</taxon>
    </lineage>
</organism>
<dbReference type="Proteomes" id="UP000254866">
    <property type="component" value="Unassembled WGS sequence"/>
</dbReference>
<proteinExistence type="predicted"/>
<dbReference type="AlphaFoldDB" id="A0A370TL27"/>
<dbReference type="RefSeq" id="XP_031868871.1">
    <property type="nucleotide sequence ID" value="XM_032015450.1"/>
</dbReference>
<feature type="region of interest" description="Disordered" evidence="1">
    <location>
        <begin position="114"/>
        <end position="162"/>
    </location>
</feature>
<gene>
    <name evidence="2" type="ORF">BP5553_06827</name>
</gene>
<dbReference type="GeneID" id="43599676"/>
<keyword evidence="3" id="KW-1185">Reference proteome</keyword>
<accession>A0A370TL27</accession>